<evidence type="ECO:0000313" key="1">
    <source>
        <dbReference type="EMBL" id="MBX43053.1"/>
    </source>
</evidence>
<accession>A0A2P2NKR2</accession>
<protein>
    <submittedName>
        <fullName evidence="1">Uncharacterized protein</fullName>
    </submittedName>
</protein>
<name>A0A2P2NKR2_RHIMU</name>
<dbReference type="AlphaFoldDB" id="A0A2P2NKR2"/>
<dbReference type="EMBL" id="GGEC01062569">
    <property type="protein sequence ID" value="MBX43053.1"/>
    <property type="molecule type" value="Transcribed_RNA"/>
</dbReference>
<sequence length="62" mass="7438">MAFYHSMKRFQHSTQRKVQGKFLCGFKLFNFGIGCGKCFLHFHMCLEYFGFLKLQNYSCIRI</sequence>
<reference evidence="1" key="1">
    <citation type="submission" date="2018-02" db="EMBL/GenBank/DDBJ databases">
        <title>Rhizophora mucronata_Transcriptome.</title>
        <authorList>
            <person name="Meera S.P."/>
            <person name="Sreeshan A."/>
            <person name="Augustine A."/>
        </authorList>
    </citation>
    <scope>NUCLEOTIDE SEQUENCE</scope>
    <source>
        <tissue evidence="1">Leaf</tissue>
    </source>
</reference>
<proteinExistence type="predicted"/>
<organism evidence="1">
    <name type="scientific">Rhizophora mucronata</name>
    <name type="common">Asiatic mangrove</name>
    <dbReference type="NCBI Taxonomy" id="61149"/>
    <lineage>
        <taxon>Eukaryota</taxon>
        <taxon>Viridiplantae</taxon>
        <taxon>Streptophyta</taxon>
        <taxon>Embryophyta</taxon>
        <taxon>Tracheophyta</taxon>
        <taxon>Spermatophyta</taxon>
        <taxon>Magnoliopsida</taxon>
        <taxon>eudicotyledons</taxon>
        <taxon>Gunneridae</taxon>
        <taxon>Pentapetalae</taxon>
        <taxon>rosids</taxon>
        <taxon>fabids</taxon>
        <taxon>Malpighiales</taxon>
        <taxon>Rhizophoraceae</taxon>
        <taxon>Rhizophora</taxon>
    </lineage>
</organism>